<dbReference type="Proteomes" id="UP000019102">
    <property type="component" value="Unassembled WGS sequence"/>
</dbReference>
<evidence type="ECO:0000256" key="1">
    <source>
        <dbReference type="SAM" id="Phobius"/>
    </source>
</evidence>
<accession>W4VEG2</accession>
<dbReference type="eggNOG" id="COG0705">
    <property type="taxonomic scope" value="Bacteria"/>
</dbReference>
<keyword evidence="1" id="KW-1133">Transmembrane helix</keyword>
<proteinExistence type="predicted"/>
<sequence length="212" mass="25375">MYIKNQLIQKKLVLHLMEKEEFELLSFSNTREEYLLWKKEKRKTDIVRVSLNQYDWKRDLASSVETFEKRAVQQLRLPFLQERISFHHMFICENQPVDDWEELISSSGRANKIDQSYIYIYGKDKEEIDRFYQQSNVSSSFLFSVPENLLELEYQIELLKQRITQLHKEAEKEILAMFSKGKPRYSYVLLAINILVFLFLEYAGGAPLIPKF</sequence>
<dbReference type="STRING" id="1298598.JCM21714_144"/>
<evidence type="ECO:0000313" key="2">
    <source>
        <dbReference type="EMBL" id="GAE91203.1"/>
    </source>
</evidence>
<feature type="transmembrane region" description="Helical" evidence="1">
    <location>
        <begin position="187"/>
        <end position="209"/>
    </location>
</feature>
<dbReference type="EMBL" id="BAVS01000001">
    <property type="protein sequence ID" value="GAE91203.1"/>
    <property type="molecule type" value="Genomic_DNA"/>
</dbReference>
<name>W4VEG2_9BACI</name>
<keyword evidence="1" id="KW-0812">Transmembrane</keyword>
<keyword evidence="3" id="KW-1185">Reference proteome</keyword>
<reference evidence="2 3" key="1">
    <citation type="journal article" date="2014" name="Genome Announc.">
        <title>Draft Genome Sequence of the Boron-Tolerant and Moderately Halotolerant Bacterium Gracilibacillus boraciitolerans JCM 21714T.</title>
        <authorList>
            <person name="Ahmed I."/>
            <person name="Oshima K."/>
            <person name="Suda W."/>
            <person name="Kitamura K."/>
            <person name="Iida T."/>
            <person name="Ohmori Y."/>
            <person name="Fujiwara T."/>
            <person name="Hattori M."/>
            <person name="Ohkuma M."/>
        </authorList>
    </citation>
    <scope>NUCLEOTIDE SEQUENCE [LARGE SCALE GENOMIC DNA]</scope>
    <source>
        <strain evidence="2 3">JCM 21714</strain>
    </source>
</reference>
<evidence type="ECO:0000313" key="3">
    <source>
        <dbReference type="Proteomes" id="UP000019102"/>
    </source>
</evidence>
<protein>
    <submittedName>
        <fullName evidence="2">Uncharacterized protein</fullName>
    </submittedName>
</protein>
<gene>
    <name evidence="2" type="ORF">JCM21714_144</name>
</gene>
<dbReference type="OrthoDB" id="9813074at2"/>
<comment type="caution">
    <text evidence="2">The sequence shown here is derived from an EMBL/GenBank/DDBJ whole genome shotgun (WGS) entry which is preliminary data.</text>
</comment>
<keyword evidence="1" id="KW-0472">Membrane</keyword>
<dbReference type="RefSeq" id="WP_052000304.1">
    <property type="nucleotide sequence ID" value="NZ_BAVS01000001.1"/>
</dbReference>
<dbReference type="AlphaFoldDB" id="W4VEG2"/>
<organism evidence="2 3">
    <name type="scientific">Gracilibacillus boraciitolerans JCM 21714</name>
    <dbReference type="NCBI Taxonomy" id="1298598"/>
    <lineage>
        <taxon>Bacteria</taxon>
        <taxon>Bacillati</taxon>
        <taxon>Bacillota</taxon>
        <taxon>Bacilli</taxon>
        <taxon>Bacillales</taxon>
        <taxon>Bacillaceae</taxon>
        <taxon>Gracilibacillus</taxon>
    </lineage>
</organism>